<dbReference type="EMBL" id="JAULSC010000345">
    <property type="protein sequence ID" value="MDO3398266.1"/>
    <property type="molecule type" value="Genomic_DNA"/>
</dbReference>
<organism evidence="2 3">
    <name type="scientific">Nocardioides cremeus</name>
    <dbReference type="NCBI Taxonomy" id="3058044"/>
    <lineage>
        <taxon>Bacteria</taxon>
        <taxon>Bacillati</taxon>
        <taxon>Actinomycetota</taxon>
        <taxon>Actinomycetes</taxon>
        <taxon>Propionibacteriales</taxon>
        <taxon>Nocardioidaceae</taxon>
        <taxon>Nocardioides</taxon>
    </lineage>
</organism>
<feature type="non-terminal residue" evidence="2">
    <location>
        <position position="84"/>
    </location>
</feature>
<dbReference type="Gene3D" id="3.40.710.10">
    <property type="entry name" value="DD-peptidase/beta-lactamase superfamily"/>
    <property type="match status" value="1"/>
</dbReference>
<comment type="caution">
    <text evidence="2">The sequence shown here is derived from an EMBL/GenBank/DDBJ whole genome shotgun (WGS) entry which is preliminary data.</text>
</comment>
<dbReference type="Gene3D" id="3.30.450.330">
    <property type="match status" value="1"/>
</dbReference>
<accession>A0ABT8U0F4</accession>
<dbReference type="PANTHER" id="PTHR30627">
    <property type="entry name" value="PEPTIDOGLYCAN D,D-TRANSPEPTIDASE"/>
    <property type="match status" value="1"/>
</dbReference>
<dbReference type="Proteomes" id="UP001168363">
    <property type="component" value="Unassembled WGS sequence"/>
</dbReference>
<evidence type="ECO:0000259" key="1">
    <source>
        <dbReference type="Pfam" id="PF00905"/>
    </source>
</evidence>
<sequence>MRKQAFSPKTASEVRSMLRAVVWSDHKGVPTAPRLQNNFVEIAGKTGTARIMEPGVGYTNKLRVTFTGFFPYDKPMYSCIVVFN</sequence>
<dbReference type="InterPro" id="IPR001460">
    <property type="entry name" value="PCN-bd_Tpept"/>
</dbReference>
<dbReference type="InterPro" id="IPR050515">
    <property type="entry name" value="Beta-lactam/transpept"/>
</dbReference>
<protein>
    <submittedName>
        <fullName evidence="2">Penicillin-binding transpeptidase domain-containing protein</fullName>
    </submittedName>
</protein>
<proteinExistence type="predicted"/>
<keyword evidence="3" id="KW-1185">Reference proteome</keyword>
<feature type="domain" description="Penicillin-binding protein transpeptidase" evidence="1">
    <location>
        <begin position="2"/>
        <end position="82"/>
    </location>
</feature>
<evidence type="ECO:0000313" key="2">
    <source>
        <dbReference type="EMBL" id="MDO3398266.1"/>
    </source>
</evidence>
<dbReference type="Pfam" id="PF00905">
    <property type="entry name" value="Transpeptidase"/>
    <property type="match status" value="1"/>
</dbReference>
<gene>
    <name evidence="2" type="ORF">QWJ41_21325</name>
</gene>
<reference evidence="2" key="1">
    <citation type="submission" date="2023-06" db="EMBL/GenBank/DDBJ databases">
        <title>Genome sequence of Nocardioides sp. SOB44.</title>
        <authorList>
            <person name="Zhang G."/>
        </authorList>
    </citation>
    <scope>NUCLEOTIDE SEQUENCE</scope>
    <source>
        <strain evidence="2">SOB44</strain>
    </source>
</reference>
<name>A0ABT8U0F4_9ACTN</name>
<dbReference type="SUPFAM" id="SSF56601">
    <property type="entry name" value="beta-lactamase/transpeptidase-like"/>
    <property type="match status" value="1"/>
</dbReference>
<dbReference type="InterPro" id="IPR012338">
    <property type="entry name" value="Beta-lactam/transpept-like"/>
</dbReference>
<evidence type="ECO:0000313" key="3">
    <source>
        <dbReference type="Proteomes" id="UP001168363"/>
    </source>
</evidence>